<feature type="region of interest" description="Disordered" evidence="1">
    <location>
        <begin position="387"/>
        <end position="406"/>
    </location>
</feature>
<gene>
    <name evidence="2" type="ORF">M9Y10_004357</name>
</gene>
<keyword evidence="3" id="KW-1185">Reference proteome</keyword>
<name>A0ABR2JT32_9EUKA</name>
<accession>A0ABR2JT32</accession>
<evidence type="ECO:0000313" key="2">
    <source>
        <dbReference type="EMBL" id="KAK8881613.1"/>
    </source>
</evidence>
<feature type="compositionally biased region" description="Basic residues" evidence="1">
    <location>
        <begin position="388"/>
        <end position="403"/>
    </location>
</feature>
<evidence type="ECO:0000256" key="1">
    <source>
        <dbReference type="SAM" id="MobiDB-lite"/>
    </source>
</evidence>
<comment type="caution">
    <text evidence="2">The sequence shown here is derived from an EMBL/GenBank/DDBJ whole genome shotgun (WGS) entry which is preliminary data.</text>
</comment>
<dbReference type="InterPro" id="IPR014352">
    <property type="entry name" value="FERM/acyl-CoA-bd_prot_sf"/>
</dbReference>
<dbReference type="Gene3D" id="1.20.80.10">
    <property type="match status" value="1"/>
</dbReference>
<sequence length="1099" mass="126743">MSVKVISIKAYVFGINVNVPIPCQLPLGISGKEIINLLIYKYNAQIKEDFILIAKLPSKNYTSYRIIESKTDFSKCSENKDASLLAYPPKICLTVKSPDGRSIFREYDAKKSVGDIIASLCHSSFKLQTHLAYALYLKKKDCYVPMSNIKAIIECDPFITEVYLRRYFWLRPFIKINRESDVNFIYGQAREIVNDPKFSYKNYRFIDLIAIDLIIKYETYEKAKKIMKKAKKKEIFPKYIYDSRKKVKNTVKQMKNYDGKPPLELKKTFIALCVQYQFFGIPIYAVKSNLPDNPKSSIKEYFLTIDSEFLYLLERKAHIIMYKVEIARVQKYQIQKTNVLFVIVEKQRKPDGSRNVTKWPVSFVNPLPFTQFFTNLIHFIKHENLQNQKKKDHKHHKHRKRRNSTLTRSMSVSAFQTSSFNFIDRDDLDLTDVDFHPTLELSSSLKRLNPIDPPEQQKIVDCDVELASVTSADAVTDDSYIDNLISCIPESELQFDYSYPTESENEKELTLKQSECEEDITEKDEVLPPEVYLIDACNLIKKTVNEDALISETIVFIQSYLPRSQFKQTVIGWQLQCASDSSYQRISCVSRAIIYFLYMNNTIAPLDLFATINYIHSILLIHGRSQWSKIDFIEIAKKIDYQLGLVAENYLSLSKRVSHPIASILLDCSLRITNEYQDLYLFTQTIYFALFVTCVSVAKAFCNAGIASNMLQPILNTLPDVLEFDMGRMIELAEPLYQISHSLEKNEETQKKFFSQTHFSNPQFKSIISIINDIHNSSLIVQTPAFAFFSSFSYTLNTLPENLTQTIVEAGDIYSRAKHCSVVYWNIDNCKLRSLSQEISWNAENFYMTFLYAMQDASIVSICESSYYTLIKDWKRFISNVIENPSIEKILNGLDPSSFVIKNLICSTEKIEETIAILCLLSTTKKNKLKALDESYKSLDLKLANDELTKNDLNNIYRIFSILAIDFNKSVPTHPEQLIELGNKLIELAVPDDEDNENKDDDQEQSTAKKVVGDKEFEERRLKIKYCRDLLKILYYVPEEPLIDLSLGSRAVPLPVVIERPLPGEMQVQLVPRDPTPSVDILKGLASVLKRFALNEQIV</sequence>
<reference evidence="2 3" key="1">
    <citation type="submission" date="2024-04" db="EMBL/GenBank/DDBJ databases">
        <title>Tritrichomonas musculus Genome.</title>
        <authorList>
            <person name="Alves-Ferreira E."/>
            <person name="Grigg M."/>
            <person name="Lorenzi H."/>
            <person name="Galac M."/>
        </authorList>
    </citation>
    <scope>NUCLEOTIDE SEQUENCE [LARGE SCALE GENOMIC DNA]</scope>
    <source>
        <strain evidence="2 3">EAF2021</strain>
    </source>
</reference>
<evidence type="ECO:0000313" key="3">
    <source>
        <dbReference type="Proteomes" id="UP001470230"/>
    </source>
</evidence>
<proteinExistence type="predicted"/>
<organism evidence="2 3">
    <name type="scientific">Tritrichomonas musculus</name>
    <dbReference type="NCBI Taxonomy" id="1915356"/>
    <lineage>
        <taxon>Eukaryota</taxon>
        <taxon>Metamonada</taxon>
        <taxon>Parabasalia</taxon>
        <taxon>Tritrichomonadida</taxon>
        <taxon>Tritrichomonadidae</taxon>
        <taxon>Tritrichomonas</taxon>
    </lineage>
</organism>
<evidence type="ECO:0008006" key="4">
    <source>
        <dbReference type="Google" id="ProtNLM"/>
    </source>
</evidence>
<dbReference type="Proteomes" id="UP001470230">
    <property type="component" value="Unassembled WGS sequence"/>
</dbReference>
<dbReference type="EMBL" id="JAPFFF010000010">
    <property type="protein sequence ID" value="KAK8881613.1"/>
    <property type="molecule type" value="Genomic_DNA"/>
</dbReference>
<protein>
    <recommendedName>
        <fullName evidence="4">FERM domain-containing protein</fullName>
    </recommendedName>
</protein>